<reference evidence="1 2" key="1">
    <citation type="submission" date="2023-01" db="EMBL/GenBank/DDBJ databases">
        <title>Characterization of estradiol degrading bacteria Microbacterium sp. MZT7 and reveal degrading genes through genome analysis.</title>
        <authorList>
            <person name="Hao P."/>
            <person name="Gao Y."/>
        </authorList>
    </citation>
    <scope>NUCLEOTIDE SEQUENCE [LARGE SCALE GENOMIC DNA]</scope>
    <source>
        <strain evidence="1 2">MZT7</strain>
    </source>
</reference>
<evidence type="ECO:0000313" key="2">
    <source>
        <dbReference type="Proteomes" id="UP001199642"/>
    </source>
</evidence>
<dbReference type="EMBL" id="CP082781">
    <property type="protein sequence ID" value="UGS27570.1"/>
    <property type="molecule type" value="Genomic_DNA"/>
</dbReference>
<name>A0ABY3RXC7_9MICO</name>
<dbReference type="Proteomes" id="UP001199642">
    <property type="component" value="Chromosome"/>
</dbReference>
<protein>
    <recommendedName>
        <fullName evidence="3">Ig-like domain-containing protein</fullName>
    </recommendedName>
</protein>
<organism evidence="1 2">
    <name type="scientific">Microbacterium resistens</name>
    <dbReference type="NCBI Taxonomy" id="156977"/>
    <lineage>
        <taxon>Bacteria</taxon>
        <taxon>Bacillati</taxon>
        <taxon>Actinomycetota</taxon>
        <taxon>Actinomycetes</taxon>
        <taxon>Micrococcales</taxon>
        <taxon>Microbacteriaceae</taxon>
        <taxon>Microbacterium</taxon>
    </lineage>
</organism>
<dbReference type="RefSeq" id="WP_231820902.1">
    <property type="nucleotide sequence ID" value="NZ_CP082781.1"/>
</dbReference>
<gene>
    <name evidence="1" type="ORF">K8F61_05115</name>
</gene>
<evidence type="ECO:0008006" key="3">
    <source>
        <dbReference type="Google" id="ProtNLM"/>
    </source>
</evidence>
<accession>A0ABY3RXC7</accession>
<sequence>MAVYTYTGKLTDFGEAPFPNAVPRLWVAPQQDAMSPSGPAAAKRIPVPVSSSGSFSVDLTASVDLVPPTRYTLRCEWLESADDPDPKGWAQWDFTAQIGGGPVATMPGVMTRVWYDTARPPVDRSGIYWIHPTTGDVKVWS</sequence>
<proteinExistence type="predicted"/>
<evidence type="ECO:0000313" key="1">
    <source>
        <dbReference type="EMBL" id="UGS27570.1"/>
    </source>
</evidence>
<keyword evidence="2" id="KW-1185">Reference proteome</keyword>